<dbReference type="InterPro" id="IPR001471">
    <property type="entry name" value="AP2/ERF_dom"/>
</dbReference>
<accession>A0A8T0GVW4</accession>
<dbReference type="InterPro" id="IPR045277">
    <property type="entry name" value="DRE1A-I"/>
</dbReference>
<keyword evidence="6" id="KW-0539">Nucleus</keyword>
<evidence type="ECO:0000256" key="7">
    <source>
        <dbReference type="ARBA" id="ARBA00024343"/>
    </source>
</evidence>
<organism evidence="9 10">
    <name type="scientific">Ceratodon purpureus</name>
    <name type="common">Fire moss</name>
    <name type="synonym">Dicranum purpureum</name>
    <dbReference type="NCBI Taxonomy" id="3225"/>
    <lineage>
        <taxon>Eukaryota</taxon>
        <taxon>Viridiplantae</taxon>
        <taxon>Streptophyta</taxon>
        <taxon>Embryophyta</taxon>
        <taxon>Bryophyta</taxon>
        <taxon>Bryophytina</taxon>
        <taxon>Bryopsida</taxon>
        <taxon>Dicranidae</taxon>
        <taxon>Pseudoditrichales</taxon>
        <taxon>Ditrichaceae</taxon>
        <taxon>Ceratodon</taxon>
    </lineage>
</organism>
<evidence type="ECO:0000313" key="10">
    <source>
        <dbReference type="Proteomes" id="UP000822688"/>
    </source>
</evidence>
<dbReference type="InterPro" id="IPR016177">
    <property type="entry name" value="DNA-bd_dom_sf"/>
</dbReference>
<reference evidence="9" key="1">
    <citation type="submission" date="2020-06" db="EMBL/GenBank/DDBJ databases">
        <title>WGS assembly of Ceratodon purpureus strain R40.</title>
        <authorList>
            <person name="Carey S.B."/>
            <person name="Jenkins J."/>
            <person name="Shu S."/>
            <person name="Lovell J.T."/>
            <person name="Sreedasyam A."/>
            <person name="Maumus F."/>
            <person name="Tiley G.P."/>
            <person name="Fernandez-Pozo N."/>
            <person name="Barry K."/>
            <person name="Chen C."/>
            <person name="Wang M."/>
            <person name="Lipzen A."/>
            <person name="Daum C."/>
            <person name="Saski C.A."/>
            <person name="Payton A.C."/>
            <person name="Mcbreen J.C."/>
            <person name="Conrad R.E."/>
            <person name="Kollar L.M."/>
            <person name="Olsson S."/>
            <person name="Huttunen S."/>
            <person name="Landis J.B."/>
            <person name="Wickett N.J."/>
            <person name="Johnson M.G."/>
            <person name="Rensing S.A."/>
            <person name="Grimwood J."/>
            <person name="Schmutz J."/>
            <person name="Mcdaniel S.F."/>
        </authorList>
    </citation>
    <scope>NUCLEOTIDE SEQUENCE</scope>
    <source>
        <strain evidence="9">R40</strain>
    </source>
</reference>
<dbReference type="PANTHER" id="PTHR31839">
    <property type="entry name" value="DEHYDRATION-RESPONSIVE ELEMENT-BINDING PROTEIN 1D"/>
    <property type="match status" value="1"/>
</dbReference>
<dbReference type="Gene3D" id="3.30.730.10">
    <property type="entry name" value="AP2/ERF domain"/>
    <property type="match status" value="1"/>
</dbReference>
<protein>
    <recommendedName>
        <fullName evidence="8">AP2/ERF domain-containing protein</fullName>
    </recommendedName>
</protein>
<evidence type="ECO:0000256" key="4">
    <source>
        <dbReference type="ARBA" id="ARBA00023159"/>
    </source>
</evidence>
<comment type="similarity">
    <text evidence="7">Belongs to the AP2/ERF transcription factor family. ERF subfamily.</text>
</comment>
<evidence type="ECO:0000256" key="2">
    <source>
        <dbReference type="ARBA" id="ARBA00023015"/>
    </source>
</evidence>
<keyword evidence="2" id="KW-0805">Transcription regulation</keyword>
<dbReference type="EMBL" id="CM026430">
    <property type="protein sequence ID" value="KAG0561828.1"/>
    <property type="molecule type" value="Genomic_DNA"/>
</dbReference>
<sequence>MAIAVDTKHLLDKYSPEVEQQFNNSLHSVSQNRGRRLQLHRVCVYATIIHGGLTPAQYVTALHGVGGSKERAALDWQADQGDDEDEVEVFHNLKQLSVIRSTPKKPGISCSLESSASKAGTTSLVASVQSQPFTSFTQERPPSSFHRYSVRHLLIGRNPHHGDKNWYSGTDLKKVIPNFTTNRHNGYMPQLVFRNSEGGLHNYSAIFLLQLDFLEPSSPRTYFPSSSGKRRRTLNPFHRVSQRREELDTARAHHPPLDAKKLKGVRYRPERNRWVAEMKPPKSRNKVSFGDFQSQTEAARVVDVAFHHYSKPLNFADTPHILSNLPSSAALNPEDKLKLIKEQAEWIKSRLSSLPSTSTPCASAAAAELSTTPMESPITADTLGLGSLSAICSPLRMGGSDEADDGVSEPPPLAHHMAGLVADHGMEARVSLAGHAGVVDESERSVLNVITEASGMGFNAGYACGTLTTAVNYSGLEQECGMQRRMCMDFHSMSPAPAILEAWSPEEFLGDGRVFEEHNFEDMNERRS</sequence>
<dbReference type="GO" id="GO:0005634">
    <property type="term" value="C:nucleus"/>
    <property type="evidence" value="ECO:0007669"/>
    <property type="project" value="UniProtKB-SubCell"/>
</dbReference>
<keyword evidence="10" id="KW-1185">Reference proteome</keyword>
<dbReference type="Proteomes" id="UP000822688">
    <property type="component" value="Chromosome 9"/>
</dbReference>
<evidence type="ECO:0000313" key="9">
    <source>
        <dbReference type="EMBL" id="KAG0561828.1"/>
    </source>
</evidence>
<evidence type="ECO:0000259" key="8">
    <source>
        <dbReference type="PROSITE" id="PS51032"/>
    </source>
</evidence>
<dbReference type="SMART" id="SM00380">
    <property type="entry name" value="AP2"/>
    <property type="match status" value="1"/>
</dbReference>
<dbReference type="AlphaFoldDB" id="A0A8T0GVW4"/>
<comment type="subcellular location">
    <subcellularLocation>
        <location evidence="1">Nucleus</location>
    </subcellularLocation>
</comment>
<feature type="domain" description="AP2/ERF" evidence="8">
    <location>
        <begin position="261"/>
        <end position="319"/>
    </location>
</feature>
<dbReference type="GO" id="GO:0003700">
    <property type="term" value="F:DNA-binding transcription factor activity"/>
    <property type="evidence" value="ECO:0007669"/>
    <property type="project" value="InterPro"/>
</dbReference>
<evidence type="ECO:0000256" key="1">
    <source>
        <dbReference type="ARBA" id="ARBA00004123"/>
    </source>
</evidence>
<evidence type="ECO:0000256" key="6">
    <source>
        <dbReference type="ARBA" id="ARBA00023242"/>
    </source>
</evidence>
<dbReference type="PANTHER" id="PTHR31839:SF2">
    <property type="entry name" value="DEHYDRATION-RESPONSIVE ELEMENT-BINDING PROTEIN 1D"/>
    <property type="match status" value="1"/>
</dbReference>
<gene>
    <name evidence="9" type="ORF">KC19_9G095400</name>
</gene>
<proteinExistence type="inferred from homology"/>
<keyword evidence="3" id="KW-0238">DNA-binding</keyword>
<name>A0A8T0GVW4_CERPU</name>
<dbReference type="PROSITE" id="PS51032">
    <property type="entry name" value="AP2_ERF"/>
    <property type="match status" value="1"/>
</dbReference>
<dbReference type="SUPFAM" id="SSF54171">
    <property type="entry name" value="DNA-binding domain"/>
    <property type="match status" value="1"/>
</dbReference>
<evidence type="ECO:0000256" key="5">
    <source>
        <dbReference type="ARBA" id="ARBA00023163"/>
    </source>
</evidence>
<dbReference type="GO" id="GO:0003677">
    <property type="term" value="F:DNA binding"/>
    <property type="evidence" value="ECO:0007669"/>
    <property type="project" value="UniProtKB-KW"/>
</dbReference>
<keyword evidence="5" id="KW-0804">Transcription</keyword>
<comment type="caution">
    <text evidence="9">The sequence shown here is derived from an EMBL/GenBank/DDBJ whole genome shotgun (WGS) entry which is preliminary data.</text>
</comment>
<evidence type="ECO:0000256" key="3">
    <source>
        <dbReference type="ARBA" id="ARBA00023125"/>
    </source>
</evidence>
<dbReference type="InterPro" id="IPR036955">
    <property type="entry name" value="AP2/ERF_dom_sf"/>
</dbReference>
<keyword evidence="4" id="KW-0010">Activator</keyword>